<dbReference type="InterPro" id="IPR043129">
    <property type="entry name" value="ATPase_NBD"/>
</dbReference>
<dbReference type="Proteomes" id="UP000321484">
    <property type="component" value="Unassembled WGS sequence"/>
</dbReference>
<dbReference type="AlphaFoldDB" id="A0A511Z1G1"/>
<dbReference type="InterPro" id="IPR000600">
    <property type="entry name" value="ROK"/>
</dbReference>
<evidence type="ECO:0000313" key="3">
    <source>
        <dbReference type="Proteomes" id="UP000321484"/>
    </source>
</evidence>
<proteinExistence type="inferred from homology"/>
<reference evidence="2 3" key="1">
    <citation type="submission" date="2019-07" db="EMBL/GenBank/DDBJ databases">
        <title>Whole genome shotgun sequence of Actinotalea fermentans NBRC 105374.</title>
        <authorList>
            <person name="Hosoyama A."/>
            <person name="Uohara A."/>
            <person name="Ohji S."/>
            <person name="Ichikawa N."/>
        </authorList>
    </citation>
    <scope>NUCLEOTIDE SEQUENCE [LARGE SCALE GENOMIC DNA]</scope>
    <source>
        <strain evidence="2 3">NBRC 105374</strain>
    </source>
</reference>
<dbReference type="SUPFAM" id="SSF53067">
    <property type="entry name" value="Actin-like ATPase domain"/>
    <property type="match status" value="1"/>
</dbReference>
<dbReference type="Pfam" id="PF00480">
    <property type="entry name" value="ROK"/>
    <property type="match status" value="1"/>
</dbReference>
<gene>
    <name evidence="2" type="ORF">AFE02nite_30310</name>
</gene>
<name>A0A511Z1G1_9CELL</name>
<organism evidence="2 3">
    <name type="scientific">Actinotalea fermentans</name>
    <dbReference type="NCBI Taxonomy" id="43671"/>
    <lineage>
        <taxon>Bacteria</taxon>
        <taxon>Bacillati</taxon>
        <taxon>Actinomycetota</taxon>
        <taxon>Actinomycetes</taxon>
        <taxon>Micrococcales</taxon>
        <taxon>Cellulomonadaceae</taxon>
        <taxon>Actinotalea</taxon>
    </lineage>
</organism>
<evidence type="ECO:0000313" key="2">
    <source>
        <dbReference type="EMBL" id="GEN81297.1"/>
    </source>
</evidence>
<dbReference type="EMBL" id="BJYK01000010">
    <property type="protein sequence ID" value="GEN81297.1"/>
    <property type="molecule type" value="Genomic_DNA"/>
</dbReference>
<comment type="caution">
    <text evidence="2">The sequence shown here is derived from an EMBL/GenBank/DDBJ whole genome shotgun (WGS) entry which is preliminary data.</text>
</comment>
<sequence length="315" mass="31206">MTITGADLRVGLDLGGSKVLGVLLEGDTVRRTLRVPTDLGAEGVVGSAAGVVAGLCEAAGVEPTQLAGVGMALPGIVDPATGTVSHAVNLRMDLPDVPVGALLSERLGGLPVTVENDLNAAALGAGETLGYSDMAYLALGTGLAAGLLLDGRLRRGHAGAAGEVGHLPYRPGGLPCACGQLGCLEMYASGSALDVAWPSRTGSPSPAEVFAAAADGDAAAVAVRDTFVDAVATAVRYLVMTFDVAHVVLGGGVANLGPQLVQHVRDAVERHVAVSPLLAGLGMPERIELTPAGVPVGAVGAALATRGAVDVEVVG</sequence>
<accession>A0A511Z1G1</accession>
<keyword evidence="3" id="KW-1185">Reference proteome</keyword>
<evidence type="ECO:0000256" key="1">
    <source>
        <dbReference type="ARBA" id="ARBA00006479"/>
    </source>
</evidence>
<comment type="similarity">
    <text evidence="1">Belongs to the ROK (NagC/XylR) family.</text>
</comment>
<dbReference type="PANTHER" id="PTHR18964">
    <property type="entry name" value="ROK (REPRESSOR, ORF, KINASE) FAMILY"/>
    <property type="match status" value="1"/>
</dbReference>
<dbReference type="RefSeq" id="WP_146819970.1">
    <property type="nucleotide sequence ID" value="NZ_BJYK01000010.1"/>
</dbReference>
<dbReference type="Gene3D" id="3.30.420.40">
    <property type="match status" value="2"/>
</dbReference>
<protein>
    <submittedName>
        <fullName evidence="2">NagC family transcriptional regulator</fullName>
    </submittedName>
</protein>
<dbReference type="PANTHER" id="PTHR18964:SF149">
    <property type="entry name" value="BIFUNCTIONAL UDP-N-ACETYLGLUCOSAMINE 2-EPIMERASE_N-ACETYLMANNOSAMINE KINASE"/>
    <property type="match status" value="1"/>
</dbReference>
<dbReference type="OrthoDB" id="8772678at2"/>